<dbReference type="PANTHER" id="PTHR30036:SF1">
    <property type="entry name" value="D-XYLOSE-BINDING PERIPLASMIC PROTEIN"/>
    <property type="match status" value="1"/>
</dbReference>
<evidence type="ECO:0000313" key="5">
    <source>
        <dbReference type="Proteomes" id="UP000249166"/>
    </source>
</evidence>
<evidence type="ECO:0000313" key="4">
    <source>
        <dbReference type="EMBL" id="RAM37398.1"/>
    </source>
</evidence>
<dbReference type="EMBL" id="QLNP01000073">
    <property type="protein sequence ID" value="RAM37398.1"/>
    <property type="molecule type" value="Genomic_DNA"/>
</dbReference>
<dbReference type="InterPro" id="IPR025997">
    <property type="entry name" value="SBP_2_dom"/>
</dbReference>
<protein>
    <recommendedName>
        <fullName evidence="3">Periplasmic binding protein domain-containing protein</fullName>
    </recommendedName>
</protein>
<comment type="caution">
    <text evidence="4">The sequence shown here is derived from an EMBL/GenBank/DDBJ whole genome shotgun (WGS) entry which is preliminary data.</text>
</comment>
<evidence type="ECO:0000259" key="3">
    <source>
        <dbReference type="Pfam" id="PF13407"/>
    </source>
</evidence>
<dbReference type="OrthoDB" id="3825050at2"/>
<comment type="subcellular location">
    <subcellularLocation>
        <location evidence="1">Cell envelope</location>
    </subcellularLocation>
</comment>
<evidence type="ECO:0000256" key="1">
    <source>
        <dbReference type="ARBA" id="ARBA00004196"/>
    </source>
</evidence>
<dbReference type="Gene3D" id="3.40.50.2300">
    <property type="match status" value="2"/>
</dbReference>
<dbReference type="GO" id="GO:0030246">
    <property type="term" value="F:carbohydrate binding"/>
    <property type="evidence" value="ECO:0007669"/>
    <property type="project" value="TreeGrafter"/>
</dbReference>
<dbReference type="Pfam" id="PF13407">
    <property type="entry name" value="Peripla_BP_4"/>
    <property type="match status" value="1"/>
</dbReference>
<dbReference type="InterPro" id="IPR028082">
    <property type="entry name" value="Peripla_BP_I"/>
</dbReference>
<reference evidence="4 5" key="1">
    <citation type="submission" date="2018-04" db="EMBL/GenBank/DDBJ databases">
        <title>Bacteria isolated from cave deposits of Manipur.</title>
        <authorList>
            <person name="Sahoo D."/>
            <person name="Sarangthem I."/>
            <person name="Nandeibam J."/>
        </authorList>
    </citation>
    <scope>NUCLEOTIDE SEQUENCE [LARGE SCALE GENOMIC DNA]</scope>
    <source>
        <strain evidence="5">mrc11</strain>
    </source>
</reference>
<proteinExistence type="predicted"/>
<dbReference type="GO" id="GO:0030288">
    <property type="term" value="C:outer membrane-bounded periplasmic space"/>
    <property type="evidence" value="ECO:0007669"/>
    <property type="project" value="TreeGrafter"/>
</dbReference>
<dbReference type="InterPro" id="IPR050555">
    <property type="entry name" value="Bact_Solute-Bind_Prot2"/>
</dbReference>
<name>A0A328HFH3_ARTGO</name>
<dbReference type="PANTHER" id="PTHR30036">
    <property type="entry name" value="D-XYLOSE-BINDING PERIPLASMIC PROTEIN"/>
    <property type="match status" value="1"/>
</dbReference>
<organism evidence="4 5">
    <name type="scientific">Arthrobacter globiformis</name>
    <dbReference type="NCBI Taxonomy" id="1665"/>
    <lineage>
        <taxon>Bacteria</taxon>
        <taxon>Bacillati</taxon>
        <taxon>Actinomycetota</taxon>
        <taxon>Actinomycetes</taxon>
        <taxon>Micrococcales</taxon>
        <taxon>Micrococcaceae</taxon>
        <taxon>Arthrobacter</taxon>
    </lineage>
</organism>
<dbReference type="SUPFAM" id="SSF53822">
    <property type="entry name" value="Periplasmic binding protein-like I"/>
    <property type="match status" value="1"/>
</dbReference>
<dbReference type="Proteomes" id="UP000249166">
    <property type="component" value="Unassembled WGS sequence"/>
</dbReference>
<feature type="domain" description="Periplasmic binding protein" evidence="3">
    <location>
        <begin position="152"/>
        <end position="334"/>
    </location>
</feature>
<accession>A0A328HFH3</accession>
<evidence type="ECO:0000256" key="2">
    <source>
        <dbReference type="ARBA" id="ARBA00022729"/>
    </source>
</evidence>
<gene>
    <name evidence="4" type="ORF">DBZ45_10325</name>
</gene>
<keyword evidence="2" id="KW-0732">Signal</keyword>
<dbReference type="AlphaFoldDB" id="A0A328HFH3"/>
<sequence>MHSHVKKVPWTPLSLPLETKEQCSMSAETPRRKRPLLKRLVPQVLTTLAVSAMLAACSTTTGSTNAPNGTASASGDDITAQSVDQKALAATIKKTFLKDIAVSDLDPVVADTMAAASKPMTAEQNELFKTCLQQSSCDTGHGSLTVAIALENSNSFASTMRGEATAQALAYPQVKKIVYNNANGDVAAVLANLRSLVAQKVDIIVTDPVFGGAVASALQQAKQAGVTVVTYNTPLPETAASSVAAQVPLALCDLYTEGAQTLVKELGKNKSYALYTGIPGNSNAAAWQPCAKKVLDGAGWTQATEGFTQWTAQGAAQAANALLASGKEPAAIIYDDTTDDFAKPFIDEHKTPPAFLSDVMTHSWLSLVQQAKKAGVNTTSWMASSHVWFPRFGVTAGIKIKEGQPVPSQVSVHVPVVTTDSVLDTNSPDIPSRIPVSSLLTPEQMNLALAAP</sequence>